<accession>A0ABN7X0P5</accession>
<gene>
    <name evidence="1" type="ORF">GMARGA_LOCUS37287</name>
</gene>
<proteinExistence type="predicted"/>
<evidence type="ECO:0000313" key="1">
    <source>
        <dbReference type="EMBL" id="CAG8844767.1"/>
    </source>
</evidence>
<sequence length="95" mass="11529">LSQNPCKIRRWPDHWRPHLTAWIRFKGKIEVMGNWPWELTEIKIGKLEGQHFSVQKALKDLYESTHPMNNSIQNSSHFKWIKSKWSLNKKKDTFW</sequence>
<keyword evidence="2" id="KW-1185">Reference proteome</keyword>
<comment type="caution">
    <text evidence="1">The sequence shown here is derived from an EMBL/GenBank/DDBJ whole genome shotgun (WGS) entry which is preliminary data.</text>
</comment>
<name>A0ABN7X0P5_GIGMA</name>
<protein>
    <submittedName>
        <fullName evidence="1">22070_t:CDS:1</fullName>
    </submittedName>
</protein>
<dbReference type="EMBL" id="CAJVQB010077018">
    <property type="protein sequence ID" value="CAG8844767.1"/>
    <property type="molecule type" value="Genomic_DNA"/>
</dbReference>
<feature type="non-terminal residue" evidence="1">
    <location>
        <position position="1"/>
    </location>
</feature>
<evidence type="ECO:0000313" key="2">
    <source>
        <dbReference type="Proteomes" id="UP000789901"/>
    </source>
</evidence>
<reference evidence="1 2" key="1">
    <citation type="submission" date="2021-06" db="EMBL/GenBank/DDBJ databases">
        <authorList>
            <person name="Kallberg Y."/>
            <person name="Tangrot J."/>
            <person name="Rosling A."/>
        </authorList>
    </citation>
    <scope>NUCLEOTIDE SEQUENCE [LARGE SCALE GENOMIC DNA]</scope>
    <source>
        <strain evidence="1 2">120-4 pot B 10/14</strain>
    </source>
</reference>
<organism evidence="1 2">
    <name type="scientific">Gigaspora margarita</name>
    <dbReference type="NCBI Taxonomy" id="4874"/>
    <lineage>
        <taxon>Eukaryota</taxon>
        <taxon>Fungi</taxon>
        <taxon>Fungi incertae sedis</taxon>
        <taxon>Mucoromycota</taxon>
        <taxon>Glomeromycotina</taxon>
        <taxon>Glomeromycetes</taxon>
        <taxon>Diversisporales</taxon>
        <taxon>Gigasporaceae</taxon>
        <taxon>Gigaspora</taxon>
    </lineage>
</organism>
<dbReference type="Proteomes" id="UP000789901">
    <property type="component" value="Unassembled WGS sequence"/>
</dbReference>